<dbReference type="GO" id="GO:0003677">
    <property type="term" value="F:DNA binding"/>
    <property type="evidence" value="ECO:0007669"/>
    <property type="project" value="UniProtKB-KW"/>
</dbReference>
<keyword evidence="1" id="KW-0547">Nucleotide-binding</keyword>
<protein>
    <submittedName>
        <fullName evidence="5">Unnamed protein product</fullName>
    </submittedName>
</protein>
<evidence type="ECO:0000256" key="1">
    <source>
        <dbReference type="ARBA" id="ARBA00022806"/>
    </source>
</evidence>
<feature type="region of interest" description="Disordered" evidence="3">
    <location>
        <begin position="366"/>
        <end position="407"/>
    </location>
</feature>
<evidence type="ECO:0000313" key="5">
    <source>
        <dbReference type="EMBL" id="GMG55742.1"/>
    </source>
</evidence>
<dbReference type="PANTHER" id="PTHR36498">
    <property type="entry name" value="TATA-BINDING PROTEIN-ASSOCIATED FACTOR 172"/>
    <property type="match status" value="1"/>
</dbReference>
<keyword evidence="6" id="KW-1185">Reference proteome</keyword>
<comment type="caution">
    <text evidence="5">The sequence shown here is derived from an EMBL/GenBank/DDBJ whole genome shotgun (WGS) entry which is preliminary data.</text>
</comment>
<feature type="domain" description="Mot1 central" evidence="4">
    <location>
        <begin position="298"/>
        <end position="775"/>
    </location>
</feature>
<keyword evidence="1" id="KW-0347">Helicase</keyword>
<dbReference type="SUPFAM" id="SSF48371">
    <property type="entry name" value="ARM repeat"/>
    <property type="match status" value="1"/>
</dbReference>
<dbReference type="AlphaFoldDB" id="A0A9W6Z5X9"/>
<dbReference type="InterPro" id="IPR044972">
    <property type="entry name" value="Mot1"/>
</dbReference>
<proteinExistence type="predicted"/>
<reference evidence="5" key="1">
    <citation type="submission" date="2023-04" db="EMBL/GenBank/DDBJ databases">
        <title>Ambrosiozyma monospora NBRC 1965.</title>
        <authorList>
            <person name="Ichikawa N."/>
            <person name="Sato H."/>
            <person name="Tonouchi N."/>
        </authorList>
    </citation>
    <scope>NUCLEOTIDE SEQUENCE</scope>
    <source>
        <strain evidence="5">NBRC 1965</strain>
    </source>
</reference>
<dbReference type="PANTHER" id="PTHR36498:SF1">
    <property type="entry name" value="TATA-BINDING PROTEIN-ASSOCIATED FACTOR 172"/>
    <property type="match status" value="1"/>
</dbReference>
<name>A0A9W6Z5X9_AMBMO</name>
<gene>
    <name evidence="5" type="ORF">Amon01_000781400</name>
</gene>
<dbReference type="OrthoDB" id="10252227at2759"/>
<keyword evidence="1" id="KW-0378">Hydrolase</keyword>
<sequence length="808" mass="89694">MGLRELVKFQASGAGRVKGKDREENDKRNNRTLEDLCVRLITLFAMDRFGDYVSDTVVAPVRENAGQTFAALLLNLNDEVVLKAFHALTTLIKQDLNELGIKVPCWEAKHGGMLGLRYFVSIRYDLFSQHPALLDTTIEMVLFALNENSDDDVQSVAASTLIPITDKLVKLKLDLVLEIVKVIWHGLTDLKDDLSASIGSVMDLLAKLCSNQAVLERVKQYADQDGSYSFKSLVPRLYPFLRHSITSVRKSALRTLQAFLDIDDDSVKNWIDGKAFRLIFQNLLVEQNPEVLQLSLHVYESMLSEITKGKFGTMDEIFKGHVLPLLSLLMTPIGVARFNYSMKMEYILRPSGHTLTSQDISITGANVEQEKVKSRKRKSIDPSHNGNSKSKSNDNSHNNNKGIPDSEYDMKVNIDAPVINGDVTLVGYEVLVKTRLTSATAMGKTLAIYSDKTNLSRVFSKLLSFMKDSHATPRLFASIVLDEYLHEMAKNSKPVDEEIVELFKPVLNDSLSSPDKLPSFREFVPTLKGLRTQCLQLFQVFREQGKVSGSKIPTLAVLVEGEREAGPDAFGIATAEKVAKDYYDKLLKGMPPIYKMTALQALQDARHRINMAILEAKSANSARSVGILSSFASASVNLTGLPKKLNPIIRALMDSIKNEESPALQQRTASGITDLIVELNKKGKSGASVKVIKNLCAFLCVDTSEVPEFVPNKTFNDIVLSLRKEDVASDPAELAAAEREVYFAKIKRRGAQMGLSKLVNQYKADLFAEIPKIKSLMFDSLSIFNDGDGTAFDDAQGQAAIDSLDWMY</sequence>
<dbReference type="Proteomes" id="UP001165063">
    <property type="component" value="Unassembled WGS sequence"/>
</dbReference>
<dbReference type="InterPro" id="IPR011989">
    <property type="entry name" value="ARM-like"/>
</dbReference>
<accession>A0A9W6Z5X9</accession>
<organism evidence="5 6">
    <name type="scientific">Ambrosiozyma monospora</name>
    <name type="common">Yeast</name>
    <name type="synonym">Endomycopsis monosporus</name>
    <dbReference type="NCBI Taxonomy" id="43982"/>
    <lineage>
        <taxon>Eukaryota</taxon>
        <taxon>Fungi</taxon>
        <taxon>Dikarya</taxon>
        <taxon>Ascomycota</taxon>
        <taxon>Saccharomycotina</taxon>
        <taxon>Pichiomycetes</taxon>
        <taxon>Pichiales</taxon>
        <taxon>Pichiaceae</taxon>
        <taxon>Ambrosiozyma</taxon>
    </lineage>
</organism>
<evidence type="ECO:0000256" key="2">
    <source>
        <dbReference type="ARBA" id="ARBA00023125"/>
    </source>
</evidence>
<dbReference type="GO" id="GO:0016887">
    <property type="term" value="F:ATP hydrolysis activity"/>
    <property type="evidence" value="ECO:0007669"/>
    <property type="project" value="InterPro"/>
</dbReference>
<evidence type="ECO:0000313" key="6">
    <source>
        <dbReference type="Proteomes" id="UP001165063"/>
    </source>
</evidence>
<dbReference type="InterPro" id="IPR022707">
    <property type="entry name" value="Mot1_central_dom"/>
</dbReference>
<feature type="compositionally biased region" description="Low complexity" evidence="3">
    <location>
        <begin position="383"/>
        <end position="402"/>
    </location>
</feature>
<dbReference type="Gene3D" id="1.25.10.10">
    <property type="entry name" value="Leucine-rich Repeat Variant"/>
    <property type="match status" value="1"/>
</dbReference>
<dbReference type="EMBL" id="BSXU01006107">
    <property type="protein sequence ID" value="GMG55742.1"/>
    <property type="molecule type" value="Genomic_DNA"/>
</dbReference>
<evidence type="ECO:0000259" key="4">
    <source>
        <dbReference type="Pfam" id="PF12054"/>
    </source>
</evidence>
<dbReference type="GO" id="GO:0017025">
    <property type="term" value="F:TBP-class protein binding"/>
    <property type="evidence" value="ECO:0007669"/>
    <property type="project" value="InterPro"/>
</dbReference>
<dbReference type="Pfam" id="PF12054">
    <property type="entry name" value="DUF3535"/>
    <property type="match status" value="1"/>
</dbReference>
<keyword evidence="1" id="KW-0067">ATP-binding</keyword>
<evidence type="ECO:0000256" key="3">
    <source>
        <dbReference type="SAM" id="MobiDB-lite"/>
    </source>
</evidence>
<keyword evidence="2" id="KW-0238">DNA-binding</keyword>
<dbReference type="GO" id="GO:0004386">
    <property type="term" value="F:helicase activity"/>
    <property type="evidence" value="ECO:0007669"/>
    <property type="project" value="UniProtKB-KW"/>
</dbReference>
<dbReference type="InterPro" id="IPR016024">
    <property type="entry name" value="ARM-type_fold"/>
</dbReference>